<feature type="region of interest" description="Disordered" evidence="1">
    <location>
        <begin position="69"/>
        <end position="112"/>
    </location>
</feature>
<feature type="domain" description="Putative regulatory protein FmdB zinc ribbon" evidence="2">
    <location>
        <begin position="1"/>
        <end position="40"/>
    </location>
</feature>
<dbReference type="AlphaFoldDB" id="A0A0F9PDI4"/>
<accession>A0A0F9PDI4</accession>
<evidence type="ECO:0000256" key="1">
    <source>
        <dbReference type="SAM" id="MobiDB-lite"/>
    </source>
</evidence>
<feature type="compositionally biased region" description="Basic and acidic residues" evidence="1">
    <location>
        <begin position="83"/>
        <end position="112"/>
    </location>
</feature>
<gene>
    <name evidence="3" type="ORF">LCGC14_0839840</name>
</gene>
<sequence>MPIYAYECLKHGRFEIRQPMFDERKADCSKCDKPAEPRISLCDYRFAEPITILQDLGGNRGYQVLGWKADSGISPKQGQPYKTGREVAHEEEDSRNAKARQEKEEGKKYASV</sequence>
<name>A0A0F9PDI4_9ZZZZ</name>
<dbReference type="InterPro" id="IPR013429">
    <property type="entry name" value="Regulatory_FmdB_Zinc_ribbon"/>
</dbReference>
<dbReference type="Pfam" id="PF09723">
    <property type="entry name" value="Zn_ribbon_8"/>
    <property type="match status" value="1"/>
</dbReference>
<reference evidence="3" key="1">
    <citation type="journal article" date="2015" name="Nature">
        <title>Complex archaea that bridge the gap between prokaryotes and eukaryotes.</title>
        <authorList>
            <person name="Spang A."/>
            <person name="Saw J.H."/>
            <person name="Jorgensen S.L."/>
            <person name="Zaremba-Niedzwiedzka K."/>
            <person name="Martijn J."/>
            <person name="Lind A.E."/>
            <person name="van Eijk R."/>
            <person name="Schleper C."/>
            <person name="Guy L."/>
            <person name="Ettema T.J."/>
        </authorList>
    </citation>
    <scope>NUCLEOTIDE SEQUENCE</scope>
</reference>
<dbReference type="EMBL" id="LAZR01002453">
    <property type="protein sequence ID" value="KKN29855.1"/>
    <property type="molecule type" value="Genomic_DNA"/>
</dbReference>
<protein>
    <recommendedName>
        <fullName evidence="2">Putative regulatory protein FmdB zinc ribbon domain-containing protein</fullName>
    </recommendedName>
</protein>
<evidence type="ECO:0000313" key="3">
    <source>
        <dbReference type="EMBL" id="KKN29855.1"/>
    </source>
</evidence>
<evidence type="ECO:0000259" key="2">
    <source>
        <dbReference type="SMART" id="SM00834"/>
    </source>
</evidence>
<dbReference type="NCBIfam" id="TIGR02605">
    <property type="entry name" value="CxxC_CxxC_SSSS"/>
    <property type="match status" value="1"/>
</dbReference>
<organism evidence="3">
    <name type="scientific">marine sediment metagenome</name>
    <dbReference type="NCBI Taxonomy" id="412755"/>
    <lineage>
        <taxon>unclassified sequences</taxon>
        <taxon>metagenomes</taxon>
        <taxon>ecological metagenomes</taxon>
    </lineage>
</organism>
<comment type="caution">
    <text evidence="3">The sequence shown here is derived from an EMBL/GenBank/DDBJ whole genome shotgun (WGS) entry which is preliminary data.</text>
</comment>
<proteinExistence type="predicted"/>
<dbReference type="SMART" id="SM00834">
    <property type="entry name" value="CxxC_CXXC_SSSS"/>
    <property type="match status" value="1"/>
</dbReference>